<organism evidence="1 2">
    <name type="scientific">Geothermobacter ehrlichii</name>
    <dbReference type="NCBI Taxonomy" id="213224"/>
    <lineage>
        <taxon>Bacteria</taxon>
        <taxon>Pseudomonadati</taxon>
        <taxon>Thermodesulfobacteriota</taxon>
        <taxon>Desulfuromonadia</taxon>
        <taxon>Desulfuromonadales</taxon>
        <taxon>Geothermobacteraceae</taxon>
        <taxon>Geothermobacter</taxon>
    </lineage>
</organism>
<evidence type="ECO:0000313" key="2">
    <source>
        <dbReference type="Proteomes" id="UP000324159"/>
    </source>
</evidence>
<dbReference type="Proteomes" id="UP000324159">
    <property type="component" value="Unassembled WGS sequence"/>
</dbReference>
<comment type="caution">
    <text evidence="1">The sequence shown here is derived from an EMBL/GenBank/DDBJ whole genome shotgun (WGS) entry which is preliminary data.</text>
</comment>
<name>A0A5D3WMV8_9BACT</name>
<keyword evidence="2" id="KW-1185">Reference proteome</keyword>
<sequence>MTAGKEIVVAFYGMRFPRRDWSVHFDWNEVMSFLEEQTAELAPLGIRLKVERDSSRVIDINGYGDLLNAVRLRSSQDGLGNPCLGHVIGASADLDFLADLKRGIGRIAFAPEMIAPDTEYRKVCHNCGCGC</sequence>
<dbReference type="OrthoDB" id="5396759at2"/>
<dbReference type="EMBL" id="VNIB01000002">
    <property type="protein sequence ID" value="TYO99726.1"/>
    <property type="molecule type" value="Genomic_DNA"/>
</dbReference>
<dbReference type="AlphaFoldDB" id="A0A5D3WMV8"/>
<accession>A0A5D3WMV8</accession>
<gene>
    <name evidence="1" type="ORF">EDC39_102252</name>
</gene>
<proteinExistence type="predicted"/>
<protein>
    <submittedName>
        <fullName evidence="1">Uncharacterized protein</fullName>
    </submittedName>
</protein>
<dbReference type="RefSeq" id="WP_148895062.1">
    <property type="nucleotide sequence ID" value="NZ_VNIB01000002.1"/>
</dbReference>
<evidence type="ECO:0000313" key="1">
    <source>
        <dbReference type="EMBL" id="TYO99726.1"/>
    </source>
</evidence>
<reference evidence="1 2" key="1">
    <citation type="submission" date="2019-07" db="EMBL/GenBank/DDBJ databases">
        <title>Genomic Encyclopedia of Type Strains, Phase IV (KMG-IV): sequencing the most valuable type-strain genomes for metagenomic binning, comparative biology and taxonomic classification.</title>
        <authorList>
            <person name="Goeker M."/>
        </authorList>
    </citation>
    <scope>NUCLEOTIDE SEQUENCE [LARGE SCALE GENOMIC DNA]</scope>
    <source>
        <strain evidence="1 2">SS015</strain>
    </source>
</reference>